<dbReference type="AlphaFoldDB" id="A0A0D8J1T9"/>
<comment type="caution">
    <text evidence="2">The sequence shown here is derived from an EMBL/GenBank/DDBJ whole genome shotgun (WGS) entry which is preliminary data.</text>
</comment>
<sequence>MSKNKTAKEKRPWHILIWLILYLVNLLAALAFQYFFIHTYSAPLTAESLGSISYFNGCEILDISGEGVPDNSLIGKSSPDWILYKNQAGETHAVRIEWNLYMPRFRIEKNSNTLIPNEESYTFSMRDFLEKNEVTVENQEAIVQLKWSGLFRQQGYIQGIHMLTALGLLLLEAWIYLRIQKNKTHNYSSYNCQLNILSSRIC</sequence>
<accession>A0A0D8J1T9</accession>
<dbReference type="EMBL" id="JXXK01000006">
    <property type="protein sequence ID" value="KJF40521.1"/>
    <property type="molecule type" value="Genomic_DNA"/>
</dbReference>
<proteinExistence type="predicted"/>
<keyword evidence="1" id="KW-0472">Membrane</keyword>
<keyword evidence="1" id="KW-0812">Transmembrane</keyword>
<evidence type="ECO:0000256" key="1">
    <source>
        <dbReference type="SAM" id="Phobius"/>
    </source>
</evidence>
<name>A0A0D8J1T9_9FIRM</name>
<organism evidence="2 3">
    <name type="scientific">Ruthenibacterium lactatiformans</name>
    <dbReference type="NCBI Taxonomy" id="1550024"/>
    <lineage>
        <taxon>Bacteria</taxon>
        <taxon>Bacillati</taxon>
        <taxon>Bacillota</taxon>
        <taxon>Clostridia</taxon>
        <taxon>Eubacteriales</taxon>
        <taxon>Oscillospiraceae</taxon>
        <taxon>Ruthenibacterium</taxon>
    </lineage>
</organism>
<dbReference type="Proteomes" id="UP000032483">
    <property type="component" value="Unassembled WGS sequence"/>
</dbReference>
<feature type="transmembrane region" description="Helical" evidence="1">
    <location>
        <begin position="12"/>
        <end position="36"/>
    </location>
</feature>
<dbReference type="GeneID" id="42856242"/>
<gene>
    <name evidence="2" type="ORF">TQ39_06385</name>
</gene>
<feature type="transmembrane region" description="Helical" evidence="1">
    <location>
        <begin position="156"/>
        <end position="177"/>
    </location>
</feature>
<protein>
    <submittedName>
        <fullName evidence="2">Uncharacterized protein</fullName>
    </submittedName>
</protein>
<evidence type="ECO:0000313" key="3">
    <source>
        <dbReference type="Proteomes" id="UP000032483"/>
    </source>
</evidence>
<dbReference type="RefSeq" id="WP_050004931.1">
    <property type="nucleotide sequence ID" value="NZ_DAWBJP010000001.1"/>
</dbReference>
<evidence type="ECO:0000313" key="2">
    <source>
        <dbReference type="EMBL" id="KJF40521.1"/>
    </source>
</evidence>
<keyword evidence="1" id="KW-1133">Transmembrane helix</keyword>
<reference evidence="2" key="1">
    <citation type="submission" date="2015-02" db="EMBL/GenBank/DDBJ databases">
        <title>A novel member of the family Ruminococcaceae isolated from human feces.</title>
        <authorList>
            <person name="Shkoporov A.N."/>
            <person name="Chaplin A.V."/>
            <person name="Motuzova O.V."/>
            <person name="Kafarskaia L.I."/>
            <person name="Khokhlova E.V."/>
            <person name="Efimov B.A."/>
        </authorList>
    </citation>
    <scope>NUCLEOTIDE SEQUENCE [LARGE SCALE GENOMIC DNA]</scope>
    <source>
        <strain evidence="2">585-1</strain>
    </source>
</reference>
<keyword evidence="3" id="KW-1185">Reference proteome</keyword>